<evidence type="ECO:0000259" key="6">
    <source>
        <dbReference type="Pfam" id="PF00496"/>
    </source>
</evidence>
<feature type="domain" description="Solute-binding protein family 5" evidence="6">
    <location>
        <begin position="79"/>
        <end position="463"/>
    </location>
</feature>
<evidence type="ECO:0000313" key="8">
    <source>
        <dbReference type="Proteomes" id="UP000256542"/>
    </source>
</evidence>
<dbReference type="Gene3D" id="3.90.76.10">
    <property type="entry name" value="Dipeptide-binding Protein, Domain 1"/>
    <property type="match status" value="1"/>
</dbReference>
<dbReference type="RefSeq" id="WP_115897587.1">
    <property type="nucleotide sequence ID" value="NZ_QUNG01000005.1"/>
</dbReference>
<dbReference type="SUPFAM" id="SSF53850">
    <property type="entry name" value="Periplasmic binding protein-like II"/>
    <property type="match status" value="1"/>
</dbReference>
<dbReference type="Gene3D" id="3.40.190.10">
    <property type="entry name" value="Periplasmic binding protein-like II"/>
    <property type="match status" value="1"/>
</dbReference>
<dbReference type="PANTHER" id="PTHR30290:SF23">
    <property type="entry name" value="PERIPLASMIC MUREIN PEPTIDE-BINDING PROTEIN"/>
    <property type="match status" value="1"/>
</dbReference>
<dbReference type="InterPro" id="IPR039424">
    <property type="entry name" value="SBP_5"/>
</dbReference>
<dbReference type="CDD" id="cd08504">
    <property type="entry name" value="PBP2_OppA"/>
    <property type="match status" value="1"/>
</dbReference>
<dbReference type="GO" id="GO:0015833">
    <property type="term" value="P:peptide transport"/>
    <property type="evidence" value="ECO:0007669"/>
    <property type="project" value="TreeGrafter"/>
</dbReference>
<dbReference type="GO" id="GO:0043190">
    <property type="term" value="C:ATP-binding cassette (ABC) transporter complex"/>
    <property type="evidence" value="ECO:0007669"/>
    <property type="project" value="InterPro"/>
</dbReference>
<keyword evidence="8" id="KW-1185">Reference proteome</keyword>
<dbReference type="FunFam" id="3.10.105.10:FF:000001">
    <property type="entry name" value="Oligopeptide ABC transporter, oligopeptide-binding protein"/>
    <property type="match status" value="1"/>
</dbReference>
<keyword evidence="4 5" id="KW-0732">Signal</keyword>
<dbReference type="InterPro" id="IPR000914">
    <property type="entry name" value="SBP_5_dom"/>
</dbReference>
<dbReference type="InterPro" id="IPR030678">
    <property type="entry name" value="Peptide/Ni-bd"/>
</dbReference>
<evidence type="ECO:0000313" key="7">
    <source>
        <dbReference type="EMBL" id="REG83914.1"/>
    </source>
</evidence>
<name>A0A3E0DMA5_9GAMM</name>
<dbReference type="OrthoDB" id="9801912at2"/>
<evidence type="ECO:0000256" key="3">
    <source>
        <dbReference type="ARBA" id="ARBA00022448"/>
    </source>
</evidence>
<dbReference type="GO" id="GO:0030288">
    <property type="term" value="C:outer membrane-bounded periplasmic space"/>
    <property type="evidence" value="ECO:0007669"/>
    <property type="project" value="TreeGrafter"/>
</dbReference>
<gene>
    <name evidence="7" type="ORF">DFP81_105280</name>
</gene>
<dbReference type="FunFam" id="3.90.76.10:FF:000001">
    <property type="entry name" value="Oligopeptide ABC transporter substrate-binding protein"/>
    <property type="match status" value="1"/>
</dbReference>
<evidence type="ECO:0000256" key="4">
    <source>
        <dbReference type="ARBA" id="ARBA00022729"/>
    </source>
</evidence>
<feature type="signal peptide" evidence="5">
    <location>
        <begin position="1"/>
        <end position="24"/>
    </location>
</feature>
<dbReference type="Pfam" id="PF00496">
    <property type="entry name" value="SBP_bac_5"/>
    <property type="match status" value="1"/>
</dbReference>
<evidence type="ECO:0000256" key="5">
    <source>
        <dbReference type="SAM" id="SignalP"/>
    </source>
</evidence>
<dbReference type="PROSITE" id="PS01040">
    <property type="entry name" value="SBP_BACTERIAL_5"/>
    <property type="match status" value="1"/>
</dbReference>
<reference evidence="7 8" key="1">
    <citation type="submission" date="2018-08" db="EMBL/GenBank/DDBJ databases">
        <title>Genomic Encyclopedia of Type Strains, Phase III (KMG-III): the genomes of soil and plant-associated and newly described type strains.</title>
        <authorList>
            <person name="Whitman W."/>
        </authorList>
    </citation>
    <scope>NUCLEOTIDE SEQUENCE [LARGE SCALE GENOMIC DNA]</scope>
    <source>
        <strain evidence="7 8">CECT 7375</strain>
    </source>
</reference>
<dbReference type="PANTHER" id="PTHR30290">
    <property type="entry name" value="PERIPLASMIC BINDING COMPONENT OF ABC TRANSPORTER"/>
    <property type="match status" value="1"/>
</dbReference>
<dbReference type="Proteomes" id="UP000256542">
    <property type="component" value="Unassembled WGS sequence"/>
</dbReference>
<sequence>MKFTKTLLASALLSTSLSAMQVHAADVPVGVKLADKQELVKGGEGEPATLDPQKIQGTPGSLRAKDLFEGLYSEGEGGKLVPGVATGYTVNDDNTVYTFNLRHDAKWSDGSPVTANDFVYGFQRLVAPKTASVYSWYAALAGINNAQNIIDGKAKVSDLGVKALDKYTFQVSLDHSVPYFVKMTVNSAMYPAPKQAIEKFGDNWTKAGNLVSNGAYKLDTWIVNEKMVFVRNHNYWNDKKTIINKVTVLPIKDSTVEFSRYQAGDLDVTSFSGIPTNRYKELLKTTPDEVKVTPQLAAYYYDFNNQQPPFDDVRVRKALSYAIDRSIITKYVTGVGEIPAYTFTPPSVDGFTAKQPEYAKWTQAERNAKAKELLKEAGYDKNNPLSFTLLYNTNDGHKKIAIAVASMWKKTLGVNATLENQEWKTFIDTRNLGNFGVARDGWVGDYNEASTFLDLFKSTNTSNNAHYKNAQYDQYMAQAAKANDPAPFYQKAEDLVIDQDMAVAPIYQYSIKRLVKTYVGGYKPNLEDNIYTRDMYIIAH</sequence>
<organism evidence="7 8">
    <name type="scientific">Marinomonas pollencensis</name>
    <dbReference type="NCBI Taxonomy" id="491954"/>
    <lineage>
        <taxon>Bacteria</taxon>
        <taxon>Pseudomonadati</taxon>
        <taxon>Pseudomonadota</taxon>
        <taxon>Gammaproteobacteria</taxon>
        <taxon>Oceanospirillales</taxon>
        <taxon>Oceanospirillaceae</taxon>
        <taxon>Marinomonas</taxon>
    </lineage>
</organism>
<evidence type="ECO:0000256" key="2">
    <source>
        <dbReference type="ARBA" id="ARBA00005695"/>
    </source>
</evidence>
<accession>A0A3E0DMA5</accession>
<dbReference type="EMBL" id="QUNG01000005">
    <property type="protein sequence ID" value="REG83914.1"/>
    <property type="molecule type" value="Genomic_DNA"/>
</dbReference>
<evidence type="ECO:0000256" key="1">
    <source>
        <dbReference type="ARBA" id="ARBA00004196"/>
    </source>
</evidence>
<dbReference type="AlphaFoldDB" id="A0A3E0DMA5"/>
<comment type="similarity">
    <text evidence="2">Belongs to the bacterial solute-binding protein 5 family.</text>
</comment>
<dbReference type="Gene3D" id="3.10.105.10">
    <property type="entry name" value="Dipeptide-binding Protein, Domain 3"/>
    <property type="match status" value="1"/>
</dbReference>
<comment type="caution">
    <text evidence="7">The sequence shown here is derived from an EMBL/GenBank/DDBJ whole genome shotgun (WGS) entry which is preliminary data.</text>
</comment>
<dbReference type="InterPro" id="IPR023765">
    <property type="entry name" value="SBP_5_CS"/>
</dbReference>
<dbReference type="GO" id="GO:1904680">
    <property type="term" value="F:peptide transmembrane transporter activity"/>
    <property type="evidence" value="ECO:0007669"/>
    <property type="project" value="TreeGrafter"/>
</dbReference>
<comment type="subcellular location">
    <subcellularLocation>
        <location evidence="1">Cell envelope</location>
    </subcellularLocation>
</comment>
<dbReference type="PIRSF" id="PIRSF002741">
    <property type="entry name" value="MppA"/>
    <property type="match status" value="1"/>
</dbReference>
<protein>
    <submittedName>
        <fullName evidence="7">Oligopeptide transport system substrate-binding protein</fullName>
    </submittedName>
</protein>
<keyword evidence="3" id="KW-0813">Transport</keyword>
<proteinExistence type="inferred from homology"/>
<feature type="chain" id="PRO_5017551280" evidence="5">
    <location>
        <begin position="25"/>
        <end position="540"/>
    </location>
</feature>